<dbReference type="AlphaFoldDB" id="A0A0B6APQ1"/>
<evidence type="ECO:0000313" key="1">
    <source>
        <dbReference type="EMBL" id="AJI25416.1"/>
    </source>
</evidence>
<sequence length="224" mass="25544">MTLKFIHGNYLKYNKGTGFISCHVDALHAEPPAADLFTDKIVENLVKKTGCAGIVSTISRTIADLNRNLNETNHEGIHEYRSTIKEIIKSLKIIDSNNFLLTPYLHLSFHGMKDTHYGPHAIEVGTLYGQSCSKEVKDWFQQELTKKSEDSFPKIHVIFDNKFVGNESIAFHRQGDNSGYLGYSHNFNTFQIELSRTLRSKHRTTITKIFSEIIDDFQQTFVAT</sequence>
<keyword evidence="1" id="KW-0378">Hydrolase</keyword>
<dbReference type="Proteomes" id="UP000031829">
    <property type="component" value="Chromosome"/>
</dbReference>
<accession>A0A0B6APQ1</accession>
<protein>
    <submittedName>
        <fullName evidence="1">N-formylglutamate amidohydrolase family protein</fullName>
    </submittedName>
</protein>
<dbReference type="SUPFAM" id="SSF53187">
    <property type="entry name" value="Zn-dependent exopeptidases"/>
    <property type="match status" value="1"/>
</dbReference>
<name>A0A0B6APQ1_PRIM2</name>
<evidence type="ECO:0000313" key="2">
    <source>
        <dbReference type="Proteomes" id="UP000031829"/>
    </source>
</evidence>
<dbReference type="HOGENOM" id="CLU_1233007_0_0_9"/>
<dbReference type="GeneID" id="93641139"/>
<dbReference type="RefSeq" id="WP_034654263.1">
    <property type="nucleotide sequence ID" value="NZ_BCVB01000007.1"/>
</dbReference>
<proteinExistence type="predicted"/>
<dbReference type="KEGG" id="bmeg:BG04_3075"/>
<dbReference type="GO" id="GO:0016787">
    <property type="term" value="F:hydrolase activity"/>
    <property type="evidence" value="ECO:0007669"/>
    <property type="project" value="UniProtKB-KW"/>
</dbReference>
<organism evidence="1 2">
    <name type="scientific">Priestia megaterium (strain ATCC 14581 / DSM 32 / CCUG 1817 / JCM 2506 / NBRC 15308 / NCIMB 9376 / NCTC 10342 / NRRL B-14308 / VKM B-512 / Ford 19)</name>
    <name type="common">Bacillus megaterium</name>
    <dbReference type="NCBI Taxonomy" id="1348623"/>
    <lineage>
        <taxon>Bacteria</taxon>
        <taxon>Bacillati</taxon>
        <taxon>Bacillota</taxon>
        <taxon>Bacilli</taxon>
        <taxon>Bacillales</taxon>
        <taxon>Bacillaceae</taxon>
        <taxon>Priestia</taxon>
    </lineage>
</organism>
<dbReference type="Gene3D" id="3.40.630.40">
    <property type="entry name" value="Zn-dependent exopeptidases"/>
    <property type="match status" value="1"/>
</dbReference>
<gene>
    <name evidence="1" type="ORF">BG04_3075</name>
</gene>
<dbReference type="EMBL" id="CP009920">
    <property type="protein sequence ID" value="AJI25416.1"/>
    <property type="molecule type" value="Genomic_DNA"/>
</dbReference>
<reference evidence="1 2" key="1">
    <citation type="journal article" date="2015" name="Genome Announc.">
        <title>Complete genome sequences for 35 biothreat assay-relevant bacillus species.</title>
        <authorList>
            <person name="Johnson S.L."/>
            <person name="Daligault H.E."/>
            <person name="Davenport K.W."/>
            <person name="Jaissle J."/>
            <person name="Frey K.G."/>
            <person name="Ladner J.T."/>
            <person name="Broomall S.M."/>
            <person name="Bishop-Lilly K.A."/>
            <person name="Bruce D.C."/>
            <person name="Gibbons H.S."/>
            <person name="Coyne S.R."/>
            <person name="Lo C.C."/>
            <person name="Meincke L."/>
            <person name="Munk A.C."/>
            <person name="Koroleva G.I."/>
            <person name="Rosenzweig C.N."/>
            <person name="Palacios G.F."/>
            <person name="Redden C.L."/>
            <person name="Minogue T.D."/>
            <person name="Chain P.S."/>
        </authorList>
    </citation>
    <scope>NUCLEOTIDE SEQUENCE [LARGE SCALE GENOMIC DNA]</scope>
    <source>
        <strain evidence="2">ATCC 14581 / DSM 32 / JCM 2506 / NBRC 15308 / NCIMB 9376 / NCTC 10342 / NRRL B-14308 / VKM B-512</strain>
    </source>
</reference>